<keyword evidence="1" id="KW-0328">Glycosyltransferase</keyword>
<dbReference type="EMBL" id="SMOL01000458">
    <property type="protein sequence ID" value="KAB2613242.1"/>
    <property type="molecule type" value="Genomic_DNA"/>
</dbReference>
<accession>A0A5N5GI62</accession>
<comment type="caution">
    <text evidence="1">The sequence shown here is derived from an EMBL/GenBank/DDBJ whole genome shotgun (WGS) entry which is preliminary data.</text>
</comment>
<dbReference type="GO" id="GO:0016757">
    <property type="term" value="F:glycosyltransferase activity"/>
    <property type="evidence" value="ECO:0007669"/>
    <property type="project" value="UniProtKB-KW"/>
</dbReference>
<name>A0A5N5GI62_9ROSA</name>
<reference evidence="1 2" key="3">
    <citation type="submission" date="2019-11" db="EMBL/GenBank/DDBJ databases">
        <title>A de novo genome assembly of a pear dwarfing rootstock.</title>
        <authorList>
            <person name="Wang F."/>
            <person name="Wang J."/>
            <person name="Li S."/>
            <person name="Zhang Y."/>
            <person name="Fang M."/>
            <person name="Ma L."/>
            <person name="Zhao Y."/>
            <person name="Jiang S."/>
        </authorList>
    </citation>
    <scope>NUCLEOTIDE SEQUENCE [LARGE SCALE GENOMIC DNA]</scope>
    <source>
        <strain evidence="1">S2</strain>
        <tissue evidence="1">Leaf</tissue>
    </source>
</reference>
<reference evidence="2" key="2">
    <citation type="submission" date="2019-10" db="EMBL/GenBank/DDBJ databases">
        <title>A de novo genome assembly of a pear dwarfing rootstock.</title>
        <authorList>
            <person name="Wang F."/>
            <person name="Wang J."/>
            <person name="Li S."/>
            <person name="Zhang Y."/>
            <person name="Fang M."/>
            <person name="Ma L."/>
            <person name="Zhao Y."/>
            <person name="Jiang S."/>
        </authorList>
    </citation>
    <scope>NUCLEOTIDE SEQUENCE [LARGE SCALE GENOMIC DNA]</scope>
</reference>
<protein>
    <submittedName>
        <fullName evidence="1">Galactinol--sucrose galactosyltransferase 2</fullName>
    </submittedName>
</protein>
<evidence type="ECO:0000313" key="2">
    <source>
        <dbReference type="Proteomes" id="UP000327157"/>
    </source>
</evidence>
<keyword evidence="1" id="KW-0808">Transferase</keyword>
<keyword evidence="2" id="KW-1185">Reference proteome</keyword>
<organism evidence="1 2">
    <name type="scientific">Pyrus ussuriensis x Pyrus communis</name>
    <dbReference type="NCBI Taxonomy" id="2448454"/>
    <lineage>
        <taxon>Eukaryota</taxon>
        <taxon>Viridiplantae</taxon>
        <taxon>Streptophyta</taxon>
        <taxon>Embryophyta</taxon>
        <taxon>Tracheophyta</taxon>
        <taxon>Spermatophyta</taxon>
        <taxon>Magnoliopsida</taxon>
        <taxon>eudicotyledons</taxon>
        <taxon>Gunneridae</taxon>
        <taxon>Pentapetalae</taxon>
        <taxon>rosids</taxon>
        <taxon>fabids</taxon>
        <taxon>Rosales</taxon>
        <taxon>Rosaceae</taxon>
        <taxon>Amygdaloideae</taxon>
        <taxon>Maleae</taxon>
        <taxon>Pyrus</taxon>
    </lineage>
</organism>
<dbReference type="Proteomes" id="UP000327157">
    <property type="component" value="Chromosome 9"/>
</dbReference>
<evidence type="ECO:0000313" key="1">
    <source>
        <dbReference type="EMBL" id="KAB2613242.1"/>
    </source>
</evidence>
<dbReference type="AlphaFoldDB" id="A0A5N5GI62"/>
<sequence length="102" mass="11048">MTVAPQIWINDGNLVVHGRTSLTGVPDNIVLRGVEEAAVGVKNGDGELVGAVAVDELVELHHGDDVTHSCSRVQHYYVSHGDCCCRFVCVWCLCVVFSLEII</sequence>
<reference evidence="1 2" key="1">
    <citation type="submission" date="2019-09" db="EMBL/GenBank/DDBJ databases">
        <authorList>
            <person name="Ou C."/>
        </authorList>
    </citation>
    <scope>NUCLEOTIDE SEQUENCE [LARGE SCALE GENOMIC DNA]</scope>
    <source>
        <strain evidence="1">S2</strain>
        <tissue evidence="1">Leaf</tissue>
    </source>
</reference>
<gene>
    <name evidence="1" type="ORF">D8674_035558</name>
</gene>
<dbReference type="OrthoDB" id="4664297at2759"/>
<proteinExistence type="predicted"/>